<dbReference type="InterPro" id="IPR036874">
    <property type="entry name" value="Carbonic_anhydrase_sf"/>
</dbReference>
<dbReference type="PANTHER" id="PTHR11002:SF51">
    <property type="entry name" value="CARBONIC ANHYDRASE"/>
    <property type="match status" value="1"/>
</dbReference>
<organism evidence="10 11">
    <name type="scientific">Corallococcus llansteffanensis</name>
    <dbReference type="NCBI Taxonomy" id="2316731"/>
    <lineage>
        <taxon>Bacteria</taxon>
        <taxon>Pseudomonadati</taxon>
        <taxon>Myxococcota</taxon>
        <taxon>Myxococcia</taxon>
        <taxon>Myxococcales</taxon>
        <taxon>Cystobacterineae</taxon>
        <taxon>Myxococcaceae</taxon>
        <taxon>Corallococcus</taxon>
    </lineage>
</organism>
<evidence type="ECO:0000256" key="5">
    <source>
        <dbReference type="ARBA" id="ARBA00023239"/>
    </source>
</evidence>
<dbReference type="GO" id="GO:0005737">
    <property type="term" value="C:cytoplasm"/>
    <property type="evidence" value="ECO:0007669"/>
    <property type="project" value="TreeGrafter"/>
</dbReference>
<accession>A0A3A8PIV5</accession>
<dbReference type="Gene3D" id="3.40.1050.10">
    <property type="entry name" value="Carbonic anhydrase"/>
    <property type="match status" value="1"/>
</dbReference>
<feature type="binding site" evidence="9">
    <location>
        <position position="119"/>
    </location>
    <ligand>
        <name>Zn(2+)</name>
        <dbReference type="ChEBI" id="CHEBI:29105"/>
    </ligand>
</feature>
<comment type="cofactor">
    <cofactor evidence="9">
        <name>Zn(2+)</name>
        <dbReference type="ChEBI" id="CHEBI:29105"/>
    </cofactor>
    <text evidence="9">Binds 1 zinc ion per subunit.</text>
</comment>
<dbReference type="Pfam" id="PF00484">
    <property type="entry name" value="Pro_CA"/>
    <property type="match status" value="1"/>
</dbReference>
<protein>
    <recommendedName>
        <fullName evidence="6">Carbonic anhydrase 2</fullName>
        <ecNumber evidence="2">4.2.1.1</ecNumber>
    </recommendedName>
    <alternativeName>
        <fullName evidence="8">Carbonate dehydratase 2</fullName>
    </alternativeName>
</protein>
<evidence type="ECO:0000313" key="10">
    <source>
        <dbReference type="EMBL" id="RKH56267.1"/>
    </source>
</evidence>
<keyword evidence="11" id="KW-1185">Reference proteome</keyword>
<dbReference type="EMBL" id="RAWB01000215">
    <property type="protein sequence ID" value="RKH56267.1"/>
    <property type="molecule type" value="Genomic_DNA"/>
</dbReference>
<evidence type="ECO:0000256" key="7">
    <source>
        <dbReference type="ARBA" id="ARBA00048348"/>
    </source>
</evidence>
<proteinExistence type="inferred from homology"/>
<comment type="catalytic activity">
    <reaction evidence="7">
        <text>hydrogencarbonate + H(+) = CO2 + H2O</text>
        <dbReference type="Rhea" id="RHEA:10748"/>
        <dbReference type="ChEBI" id="CHEBI:15377"/>
        <dbReference type="ChEBI" id="CHEBI:15378"/>
        <dbReference type="ChEBI" id="CHEBI:16526"/>
        <dbReference type="ChEBI" id="CHEBI:17544"/>
        <dbReference type="EC" id="4.2.1.1"/>
    </reaction>
</comment>
<feature type="binding site" evidence="9">
    <location>
        <position position="62"/>
    </location>
    <ligand>
        <name>Zn(2+)</name>
        <dbReference type="ChEBI" id="CHEBI:29105"/>
    </ligand>
</feature>
<evidence type="ECO:0000256" key="9">
    <source>
        <dbReference type="PIRSR" id="PIRSR601765-1"/>
    </source>
</evidence>
<keyword evidence="5" id="KW-0456">Lyase</keyword>
<feature type="binding site" evidence="9">
    <location>
        <position position="116"/>
    </location>
    <ligand>
        <name>Zn(2+)</name>
        <dbReference type="ChEBI" id="CHEBI:29105"/>
    </ligand>
</feature>
<dbReference type="InterPro" id="IPR015892">
    <property type="entry name" value="Carbonic_anhydrase_CS"/>
</dbReference>
<dbReference type="PROSITE" id="PS00704">
    <property type="entry name" value="PROK_CO2_ANHYDRASE_1"/>
    <property type="match status" value="1"/>
</dbReference>
<evidence type="ECO:0000256" key="8">
    <source>
        <dbReference type="ARBA" id="ARBA00082533"/>
    </source>
</evidence>
<keyword evidence="3 9" id="KW-0479">Metal-binding</keyword>
<dbReference type="Proteomes" id="UP000272888">
    <property type="component" value="Unassembled WGS sequence"/>
</dbReference>
<dbReference type="PANTHER" id="PTHR11002">
    <property type="entry name" value="CARBONIC ANHYDRASE"/>
    <property type="match status" value="1"/>
</dbReference>
<dbReference type="SMART" id="SM00947">
    <property type="entry name" value="Pro_CA"/>
    <property type="match status" value="1"/>
</dbReference>
<dbReference type="GO" id="GO:0015976">
    <property type="term" value="P:carbon utilization"/>
    <property type="evidence" value="ECO:0007669"/>
    <property type="project" value="InterPro"/>
</dbReference>
<comment type="caution">
    <text evidence="10">The sequence shown here is derived from an EMBL/GenBank/DDBJ whole genome shotgun (WGS) entry which is preliminary data.</text>
</comment>
<dbReference type="GO" id="GO:0071244">
    <property type="term" value="P:cellular response to carbon dioxide"/>
    <property type="evidence" value="ECO:0007669"/>
    <property type="project" value="TreeGrafter"/>
</dbReference>
<dbReference type="CDD" id="cd00883">
    <property type="entry name" value="beta_CA_cladeA"/>
    <property type="match status" value="1"/>
</dbReference>
<dbReference type="SUPFAM" id="SSF53056">
    <property type="entry name" value="beta-carbonic anhydrase, cab"/>
    <property type="match status" value="1"/>
</dbReference>
<dbReference type="GO" id="GO:0034599">
    <property type="term" value="P:cellular response to oxidative stress"/>
    <property type="evidence" value="ECO:0007669"/>
    <property type="project" value="TreeGrafter"/>
</dbReference>
<sequence>MSRGFFSTVRPAHASVEAVTPYDKIFENNQRWAEEQLRSDPDYFTNLSRSQQPDFLYIGCSDSRVPANQIMGLAPGDVFVHRNVANLVNNVDLNVMSVINYGVRQLDVKHIIVCGHYGCGGVQAAMQPKDLGILNPWLRNIRDVYRFHKQELDGIRDATQRFDRLVELNVLEQSINIIKTAAVQKSFLTRGFPTVHSWVFDMRNGIIKDLKLDFVQTLHNIQEVYDLTQD</sequence>
<evidence type="ECO:0000256" key="4">
    <source>
        <dbReference type="ARBA" id="ARBA00022833"/>
    </source>
</evidence>
<evidence type="ECO:0000256" key="3">
    <source>
        <dbReference type="ARBA" id="ARBA00022723"/>
    </source>
</evidence>
<dbReference type="FunFam" id="3.40.1050.10:FF:000001">
    <property type="entry name" value="Carbonic anhydrase"/>
    <property type="match status" value="1"/>
</dbReference>
<evidence type="ECO:0000256" key="2">
    <source>
        <dbReference type="ARBA" id="ARBA00012925"/>
    </source>
</evidence>
<dbReference type="InterPro" id="IPR001765">
    <property type="entry name" value="Carbonic_anhydrase"/>
</dbReference>
<evidence type="ECO:0000313" key="11">
    <source>
        <dbReference type="Proteomes" id="UP000272888"/>
    </source>
</evidence>
<reference evidence="11" key="1">
    <citation type="submission" date="2018-09" db="EMBL/GenBank/DDBJ databases">
        <authorList>
            <person name="Livingstone P.G."/>
            <person name="Whitworth D.E."/>
        </authorList>
    </citation>
    <scope>NUCLEOTIDE SEQUENCE [LARGE SCALE GENOMIC DNA]</scope>
    <source>
        <strain evidence="11">CA051B</strain>
    </source>
</reference>
<dbReference type="EC" id="4.2.1.1" evidence="2"/>
<evidence type="ECO:0000256" key="1">
    <source>
        <dbReference type="ARBA" id="ARBA00006217"/>
    </source>
</evidence>
<name>A0A3A8PIV5_9BACT</name>
<dbReference type="AlphaFoldDB" id="A0A3A8PIV5"/>
<comment type="similarity">
    <text evidence="1">Belongs to the beta-class carbonic anhydrase family.</text>
</comment>
<dbReference type="GO" id="GO:0008270">
    <property type="term" value="F:zinc ion binding"/>
    <property type="evidence" value="ECO:0007669"/>
    <property type="project" value="InterPro"/>
</dbReference>
<dbReference type="GO" id="GO:0004089">
    <property type="term" value="F:carbonate dehydratase activity"/>
    <property type="evidence" value="ECO:0007669"/>
    <property type="project" value="UniProtKB-EC"/>
</dbReference>
<evidence type="ECO:0000256" key="6">
    <source>
        <dbReference type="ARBA" id="ARBA00039351"/>
    </source>
</evidence>
<feature type="binding site" evidence="9">
    <location>
        <position position="60"/>
    </location>
    <ligand>
        <name>Zn(2+)</name>
        <dbReference type="ChEBI" id="CHEBI:29105"/>
    </ligand>
</feature>
<keyword evidence="4 9" id="KW-0862">Zinc</keyword>
<gene>
    <name evidence="10" type="ORF">D7V93_20600</name>
</gene>